<dbReference type="EMBL" id="CP102514">
    <property type="protein sequence ID" value="UUY48405.1"/>
    <property type="molecule type" value="Genomic_DNA"/>
</dbReference>
<feature type="signal peptide" evidence="2">
    <location>
        <begin position="1"/>
        <end position="27"/>
    </location>
</feature>
<proteinExistence type="predicted"/>
<evidence type="ECO:0000313" key="3">
    <source>
        <dbReference type="EMBL" id="UUY48405.1"/>
    </source>
</evidence>
<feature type="region of interest" description="Disordered" evidence="1">
    <location>
        <begin position="26"/>
        <end position="57"/>
    </location>
</feature>
<dbReference type="Proteomes" id="UP001057738">
    <property type="component" value="Chromosome"/>
</dbReference>
<evidence type="ECO:0000313" key="4">
    <source>
        <dbReference type="Proteomes" id="UP001057738"/>
    </source>
</evidence>
<keyword evidence="4" id="KW-1185">Reference proteome</keyword>
<gene>
    <name evidence="3" type="ORF">NRK68_15045</name>
</gene>
<accession>A0ABY5PWL4</accession>
<keyword evidence="2" id="KW-0732">Signal</keyword>
<organism evidence="3 4">
    <name type="scientific">Streptomyces yangpuensis</name>
    <dbReference type="NCBI Taxonomy" id="1648182"/>
    <lineage>
        <taxon>Bacteria</taxon>
        <taxon>Bacillati</taxon>
        <taxon>Actinomycetota</taxon>
        <taxon>Actinomycetes</taxon>
        <taxon>Kitasatosporales</taxon>
        <taxon>Streptomycetaceae</taxon>
        <taxon>Streptomyces</taxon>
    </lineage>
</organism>
<protein>
    <submittedName>
        <fullName evidence="3">Uncharacterized protein</fullName>
    </submittedName>
</protein>
<name>A0ABY5PWL4_9ACTN</name>
<sequence>MRTGLLRATAVVALTLGITSVAPMASAHAPAHPAPATGTAGPAGTPLTPLTAVTGSR</sequence>
<dbReference type="GeneID" id="95574794"/>
<reference evidence="3" key="1">
    <citation type="submission" date="2022-08" db="EMBL/GenBank/DDBJ databases">
        <authorList>
            <person name="Tian L."/>
        </authorList>
    </citation>
    <scope>NUCLEOTIDE SEQUENCE</scope>
    <source>
        <strain evidence="3">CM253</strain>
    </source>
</reference>
<dbReference type="RefSeq" id="WP_183067879.1">
    <property type="nucleotide sequence ID" value="NZ_CP102514.1"/>
</dbReference>
<feature type="chain" id="PRO_5046447178" evidence="2">
    <location>
        <begin position="28"/>
        <end position="57"/>
    </location>
</feature>
<evidence type="ECO:0000256" key="2">
    <source>
        <dbReference type="SAM" id="SignalP"/>
    </source>
</evidence>
<evidence type="ECO:0000256" key="1">
    <source>
        <dbReference type="SAM" id="MobiDB-lite"/>
    </source>
</evidence>